<dbReference type="PANTHER" id="PTHR24126">
    <property type="entry name" value="ANKYRIN REPEAT, PH AND SEC7 DOMAIN CONTAINING PROTEIN SECG-RELATED"/>
    <property type="match status" value="1"/>
</dbReference>
<feature type="repeat" description="ANK" evidence="3">
    <location>
        <begin position="315"/>
        <end position="347"/>
    </location>
</feature>
<feature type="repeat" description="ANK" evidence="3">
    <location>
        <begin position="1032"/>
        <end position="1064"/>
    </location>
</feature>
<dbReference type="Gene3D" id="1.25.40.20">
    <property type="entry name" value="Ankyrin repeat-containing domain"/>
    <property type="match status" value="4"/>
</dbReference>
<feature type="region of interest" description="Disordered" evidence="4">
    <location>
        <begin position="386"/>
        <end position="421"/>
    </location>
</feature>
<reference evidence="5 6" key="1">
    <citation type="submission" date="2024-04" db="EMBL/GenBank/DDBJ databases">
        <title>Tritrichomonas musculus Genome.</title>
        <authorList>
            <person name="Alves-Ferreira E."/>
            <person name="Grigg M."/>
            <person name="Lorenzi H."/>
            <person name="Galac M."/>
        </authorList>
    </citation>
    <scope>NUCLEOTIDE SEQUENCE [LARGE SCALE GENOMIC DNA]</scope>
    <source>
        <strain evidence="5 6">EAF2021</strain>
    </source>
</reference>
<dbReference type="InterPro" id="IPR002110">
    <property type="entry name" value="Ankyrin_rpt"/>
</dbReference>
<sequence>MFFNGIIGSKNPNRKMIPKNLADPILTAILEDDCNKLAELISNLEDVNSAFHLYNRKLPDILSNNPTMLGLCCFFGSLECFDLLRNFDASIKEEDDFGRNCVHFATAGGSWNMMRILDQSITDNKDENNDNSNNDDDKSNNNDSSSDDDTPIFFGRGIFRRPFFMDTFANMDEKNIYNKSDDRGLTPMHYGAMFGRLEIVRYLWTKGAHLDKIHDCQGNRPIHLACLYGHTDVVKFFVENGVKFESNKLSNKLQPIHYACIGGYIDTIEYLISLNADINLMANSKTPIFYAARYGSLGAVKLLVKHGATFKFKRRKNSPIVEAALGGHADIINYFLKNGCDPNVYTSTGETPLMAAITGNNAEVVKLLIKNGAKIDFEPIAKKRMNTTKNNNTDADPSDEEGTETTAKAKNQKKKENADRKRRKAILNKEIIDINNYNCRDTSDLLIAASRKGNIEIFKLILENIDIKKYIESDIEITNRKKRVNREMYALILEEKQLEMQRRSLRYKFNYRRKTLQSDDSDSDSDSDCYYIGMKKKKSNKEEEEEEEEEQDEDTKIFHKLCTNGYYSYGSYEDATMLSDPNSGKICQLFSNALNSKSLELLKILVENKLVPKDTNRFYVRMASEANIDILNYMLDNDLPFNKNDTNLKKEVFNLGKIEILEKFRQRGLRFDMQNDICFLSRIISSYNPELLVYVLDKIFVEDKANPVKKVKKKKRSFLYDYHHFDDFSFSYYDNSPSTDPVNIVLNKALQFPIAPNHSIIRRSYLSPNSSINFEKTISENEENLKKILNILLDRNFKFNPKGIMFTVPPCVSMNAINLLFMLMKEIEKRPDSEKMNFEKLKLGNIIHLLEEYDISEYNEFIDFLFARNFSPAPKETDEKSVRMRSLEEVDSNFSSALRTILSKSKYNDPIYSIRPLSSILTDSSDDDYFYDRDYTENEKDLTEKEKEERKKEREEKEKKENEKIMQRELNLITYMLNHGTPILDRSLRLIEKIAHKRNDIELANLAFKNLVLIDSNYQFERRYHHNFDDDEHKTPLELACKRGYYDIVVDLVQRGANINESGFNDYSSPLMFAMMSKNEQLINFLRSKNAKLPLNNPTCSPQLVKSRDRWLYSPSRQFLLWSNRHRKKKANEKKENNEKNNKKAITASVTTQTATAANTTATNNHATANATINNNLNVNTQLITQLRNVINNAVNKTNANNNATLGANTNNNSLFFNQPFYNNAQLVNKAATNSPAQANNPVFYNPKATVTSVMNTGYSNNPAAINTIYRPAQPVAPTQPVPASTQMNSQAAVNIQPQAAIQIQPNNQSVIGTQPQIVSKVPMNNQAPALNNQNSMSNQSITSNNQVPIAHLTVSNQAPTLINQNSMSNQAVASNSQVPIANITVNNQAPVNQTTASITPSSSVQVTATNPNLYGNQLQNNNYMMIANYLNGFRHPNGNGFPAYSPTNVSQFIRNQNQAVNTMNTKK</sequence>
<feature type="repeat" description="ANK" evidence="3">
    <location>
        <begin position="183"/>
        <end position="215"/>
    </location>
</feature>
<dbReference type="Proteomes" id="UP001470230">
    <property type="component" value="Unassembled WGS sequence"/>
</dbReference>
<dbReference type="PANTHER" id="PTHR24126:SF14">
    <property type="entry name" value="ANK_REP_REGION DOMAIN-CONTAINING PROTEIN"/>
    <property type="match status" value="1"/>
</dbReference>
<keyword evidence="6" id="KW-1185">Reference proteome</keyword>
<organism evidence="5 6">
    <name type="scientific">Tritrichomonas musculus</name>
    <dbReference type="NCBI Taxonomy" id="1915356"/>
    <lineage>
        <taxon>Eukaryota</taxon>
        <taxon>Metamonada</taxon>
        <taxon>Parabasalia</taxon>
        <taxon>Tritrichomonadida</taxon>
        <taxon>Tritrichomonadidae</taxon>
        <taxon>Tritrichomonas</taxon>
    </lineage>
</organism>
<evidence type="ECO:0000256" key="2">
    <source>
        <dbReference type="ARBA" id="ARBA00023043"/>
    </source>
</evidence>
<evidence type="ECO:0000256" key="3">
    <source>
        <dbReference type="PROSITE-ProRule" id="PRU00023"/>
    </source>
</evidence>
<feature type="repeat" description="ANK" evidence="3">
    <location>
        <begin position="217"/>
        <end position="249"/>
    </location>
</feature>
<name>A0ABR2HXB5_9EUKA</name>
<feature type="repeat" description="ANK" evidence="3">
    <location>
        <begin position="348"/>
        <end position="380"/>
    </location>
</feature>
<dbReference type="SMART" id="SM00248">
    <property type="entry name" value="ANK"/>
    <property type="match status" value="12"/>
</dbReference>
<comment type="caution">
    <text evidence="5">The sequence shown here is derived from an EMBL/GenBank/DDBJ whole genome shotgun (WGS) entry which is preliminary data.</text>
</comment>
<dbReference type="EMBL" id="JAPFFF010000021">
    <property type="protein sequence ID" value="KAK8854275.1"/>
    <property type="molecule type" value="Genomic_DNA"/>
</dbReference>
<feature type="region of interest" description="Disordered" evidence="4">
    <location>
        <begin position="940"/>
        <end position="963"/>
    </location>
</feature>
<feature type="repeat" description="ANK" evidence="3">
    <location>
        <begin position="251"/>
        <end position="283"/>
    </location>
</feature>
<keyword evidence="1" id="KW-0677">Repeat</keyword>
<proteinExistence type="predicted"/>
<keyword evidence="2 3" id="KW-0040">ANK repeat</keyword>
<dbReference type="Pfam" id="PF12796">
    <property type="entry name" value="Ank_2"/>
    <property type="match status" value="3"/>
</dbReference>
<dbReference type="SUPFAM" id="SSF48403">
    <property type="entry name" value="Ankyrin repeat"/>
    <property type="match status" value="2"/>
</dbReference>
<dbReference type="PROSITE" id="PS50297">
    <property type="entry name" value="ANK_REP_REGION"/>
    <property type="match status" value="6"/>
</dbReference>
<feature type="repeat" description="ANK" evidence="3">
    <location>
        <begin position="283"/>
        <end position="315"/>
    </location>
</feature>
<evidence type="ECO:0000256" key="1">
    <source>
        <dbReference type="ARBA" id="ARBA00022737"/>
    </source>
</evidence>
<feature type="region of interest" description="Disordered" evidence="4">
    <location>
        <begin position="123"/>
        <end position="149"/>
    </location>
</feature>
<dbReference type="Pfam" id="PF00023">
    <property type="entry name" value="Ank"/>
    <property type="match status" value="1"/>
</dbReference>
<evidence type="ECO:0000313" key="5">
    <source>
        <dbReference type="EMBL" id="KAK8854275.1"/>
    </source>
</evidence>
<dbReference type="PROSITE" id="PS50088">
    <property type="entry name" value="ANK_REPEAT"/>
    <property type="match status" value="7"/>
</dbReference>
<gene>
    <name evidence="5" type="ORF">M9Y10_016834</name>
</gene>
<accession>A0ABR2HXB5</accession>
<evidence type="ECO:0000256" key="4">
    <source>
        <dbReference type="SAM" id="MobiDB-lite"/>
    </source>
</evidence>
<dbReference type="InterPro" id="IPR036770">
    <property type="entry name" value="Ankyrin_rpt-contain_sf"/>
</dbReference>
<evidence type="ECO:0000313" key="6">
    <source>
        <dbReference type="Proteomes" id="UP001470230"/>
    </source>
</evidence>
<protein>
    <recommendedName>
        <fullName evidence="7">Ankyrin</fullName>
    </recommendedName>
</protein>
<evidence type="ECO:0008006" key="7">
    <source>
        <dbReference type="Google" id="ProtNLM"/>
    </source>
</evidence>